<reference evidence="3" key="1">
    <citation type="submission" date="2023-03" db="EMBL/GenBank/DDBJ databases">
        <title>Massive genome expansion in bonnet fungi (Mycena s.s.) driven by repeated elements and novel gene families across ecological guilds.</title>
        <authorList>
            <consortium name="Lawrence Berkeley National Laboratory"/>
            <person name="Harder C.B."/>
            <person name="Miyauchi S."/>
            <person name="Viragh M."/>
            <person name="Kuo A."/>
            <person name="Thoen E."/>
            <person name="Andreopoulos B."/>
            <person name="Lu D."/>
            <person name="Skrede I."/>
            <person name="Drula E."/>
            <person name="Henrissat B."/>
            <person name="Morin E."/>
            <person name="Kohler A."/>
            <person name="Barry K."/>
            <person name="LaButti K."/>
            <person name="Morin E."/>
            <person name="Salamov A."/>
            <person name="Lipzen A."/>
            <person name="Mereny Z."/>
            <person name="Hegedus B."/>
            <person name="Baldrian P."/>
            <person name="Stursova M."/>
            <person name="Weitz H."/>
            <person name="Taylor A."/>
            <person name="Grigoriev I.V."/>
            <person name="Nagy L.G."/>
            <person name="Martin F."/>
            <person name="Kauserud H."/>
        </authorList>
    </citation>
    <scope>NUCLEOTIDE SEQUENCE</scope>
    <source>
        <strain evidence="3">CBHHK067</strain>
    </source>
</reference>
<keyword evidence="4" id="KW-1185">Reference proteome</keyword>
<keyword evidence="1" id="KW-0812">Transmembrane</keyword>
<dbReference type="Pfam" id="PF20152">
    <property type="entry name" value="DUF6534"/>
    <property type="match status" value="1"/>
</dbReference>
<dbReference type="Proteomes" id="UP001221757">
    <property type="component" value="Unassembled WGS sequence"/>
</dbReference>
<accession>A0AAD7C2Y1</accession>
<protein>
    <recommendedName>
        <fullName evidence="2">DUF6534 domain-containing protein</fullName>
    </recommendedName>
</protein>
<feature type="domain" description="DUF6534" evidence="2">
    <location>
        <begin position="182"/>
        <end position="226"/>
    </location>
</feature>
<keyword evidence="1" id="KW-1133">Transmembrane helix</keyword>
<evidence type="ECO:0000259" key="2">
    <source>
        <dbReference type="Pfam" id="PF20152"/>
    </source>
</evidence>
<keyword evidence="1" id="KW-0472">Membrane</keyword>
<comment type="caution">
    <text evidence="3">The sequence shown here is derived from an EMBL/GenBank/DDBJ whole genome shotgun (WGS) entry which is preliminary data.</text>
</comment>
<proteinExistence type="predicted"/>
<evidence type="ECO:0000256" key="1">
    <source>
        <dbReference type="SAM" id="Phobius"/>
    </source>
</evidence>
<feature type="transmembrane region" description="Helical" evidence="1">
    <location>
        <begin position="63"/>
        <end position="84"/>
    </location>
</feature>
<sequence length="226" mass="25249">MANLHCLPATVPDNVSQVALSLASTVGAIEISILLAIFLFGVLTAQVYVYFNGYPRDPWGFKLMVILVWLLDLGHTIAICHVIYTLTVTQYGKPELLAVPPLSFDVAILLSGFIGPLEQGWFTYRLYKFTKTLRLPFFCGLLSVLRLGGSIGLGIVALQQPTIHNYQKRLRWLIETVVVVGALVDVVLVIALCYYLSFWRTGGFRRMTRLVHQLMTWTIETGAITT</sequence>
<feature type="transmembrane region" description="Helical" evidence="1">
    <location>
        <begin position="31"/>
        <end position="51"/>
    </location>
</feature>
<gene>
    <name evidence="3" type="ORF">B0H17DRAFT_960990</name>
</gene>
<dbReference type="PANTHER" id="PTHR40465">
    <property type="entry name" value="CHROMOSOME 1, WHOLE GENOME SHOTGUN SEQUENCE"/>
    <property type="match status" value="1"/>
</dbReference>
<evidence type="ECO:0000313" key="4">
    <source>
        <dbReference type="Proteomes" id="UP001221757"/>
    </source>
</evidence>
<name>A0AAD7C2Y1_MYCRO</name>
<organism evidence="3 4">
    <name type="scientific">Mycena rosella</name>
    <name type="common">Pink bonnet</name>
    <name type="synonym">Agaricus rosellus</name>
    <dbReference type="NCBI Taxonomy" id="1033263"/>
    <lineage>
        <taxon>Eukaryota</taxon>
        <taxon>Fungi</taxon>
        <taxon>Dikarya</taxon>
        <taxon>Basidiomycota</taxon>
        <taxon>Agaricomycotina</taxon>
        <taxon>Agaricomycetes</taxon>
        <taxon>Agaricomycetidae</taxon>
        <taxon>Agaricales</taxon>
        <taxon>Marasmiineae</taxon>
        <taxon>Mycenaceae</taxon>
        <taxon>Mycena</taxon>
    </lineage>
</organism>
<dbReference type="PANTHER" id="PTHR40465:SF1">
    <property type="entry name" value="DUF6534 DOMAIN-CONTAINING PROTEIN"/>
    <property type="match status" value="1"/>
</dbReference>
<dbReference type="EMBL" id="JARKIE010000450">
    <property type="protein sequence ID" value="KAJ7637811.1"/>
    <property type="molecule type" value="Genomic_DNA"/>
</dbReference>
<feature type="transmembrane region" description="Helical" evidence="1">
    <location>
        <begin position="135"/>
        <end position="158"/>
    </location>
</feature>
<dbReference type="AlphaFoldDB" id="A0AAD7C2Y1"/>
<dbReference type="InterPro" id="IPR045339">
    <property type="entry name" value="DUF6534"/>
</dbReference>
<feature type="transmembrane region" description="Helical" evidence="1">
    <location>
        <begin position="96"/>
        <end position="114"/>
    </location>
</feature>
<evidence type="ECO:0000313" key="3">
    <source>
        <dbReference type="EMBL" id="KAJ7637811.1"/>
    </source>
</evidence>
<feature type="transmembrane region" description="Helical" evidence="1">
    <location>
        <begin position="178"/>
        <end position="199"/>
    </location>
</feature>